<dbReference type="OrthoDB" id="9780660at2"/>
<organism evidence="3 4">
    <name type="scientific">Clostridium manihotivorum</name>
    <dbReference type="NCBI Taxonomy" id="2320868"/>
    <lineage>
        <taxon>Bacteria</taxon>
        <taxon>Bacillati</taxon>
        <taxon>Bacillota</taxon>
        <taxon>Clostridia</taxon>
        <taxon>Eubacteriales</taxon>
        <taxon>Clostridiaceae</taxon>
        <taxon>Clostridium</taxon>
    </lineage>
</organism>
<reference evidence="3 4" key="1">
    <citation type="submission" date="2018-01" db="EMBL/GenBank/DDBJ databases">
        <title>Genome Sequencing and Assembly of Anaerobacter polyendosporus strain CT4.</title>
        <authorList>
            <person name="Tachaapaikoon C."/>
            <person name="Sutheeworapong S."/>
            <person name="Jenjaroenpun P."/>
            <person name="Wongsurawat T."/>
            <person name="Nookeaw I."/>
            <person name="Cheawchanlertfa P."/>
            <person name="Kosugi A."/>
            <person name="Cheevadhanarak S."/>
            <person name="Ratanakhanokchai K."/>
        </authorList>
    </citation>
    <scope>NUCLEOTIDE SEQUENCE [LARGE SCALE GENOMIC DNA]</scope>
    <source>
        <strain evidence="3 4">CT4</strain>
    </source>
</reference>
<dbReference type="RefSeq" id="WP_128210820.1">
    <property type="nucleotide sequence ID" value="NZ_CP025746.1"/>
</dbReference>
<dbReference type="EMBL" id="CP025746">
    <property type="protein sequence ID" value="QAA30370.1"/>
    <property type="molecule type" value="Genomic_DNA"/>
</dbReference>
<dbReference type="PROSITE" id="PS51482">
    <property type="entry name" value="DEGV"/>
    <property type="match status" value="1"/>
</dbReference>
<name>A0A3R5WZF6_9CLOT</name>
<evidence type="ECO:0000313" key="4">
    <source>
        <dbReference type="Proteomes" id="UP000286268"/>
    </source>
</evidence>
<comment type="function">
    <text evidence="1">May bind long-chain fatty acids, such as palmitate, and may play a role in lipid transport or fatty acid metabolism.</text>
</comment>
<dbReference type="NCBIfam" id="TIGR00762">
    <property type="entry name" value="DegV"/>
    <property type="match status" value="1"/>
</dbReference>
<accession>A0A3R5WZF6</accession>
<evidence type="ECO:0000256" key="1">
    <source>
        <dbReference type="ARBA" id="ARBA00003238"/>
    </source>
</evidence>
<dbReference type="PANTHER" id="PTHR33434:SF3">
    <property type="entry name" value="DEGV DOMAIN-CONTAINING PROTEIN YITS"/>
    <property type="match status" value="1"/>
</dbReference>
<evidence type="ECO:0000313" key="3">
    <source>
        <dbReference type="EMBL" id="QAA30370.1"/>
    </source>
</evidence>
<keyword evidence="2" id="KW-0446">Lipid-binding</keyword>
<protein>
    <submittedName>
        <fullName evidence="3">Fatty acid-binding protein DegV</fullName>
    </submittedName>
</protein>
<dbReference type="SUPFAM" id="SSF82549">
    <property type="entry name" value="DAK1/DegV-like"/>
    <property type="match status" value="1"/>
</dbReference>
<dbReference type="Pfam" id="PF02645">
    <property type="entry name" value="DegV"/>
    <property type="match status" value="1"/>
</dbReference>
<dbReference type="InterPro" id="IPR050270">
    <property type="entry name" value="DegV_domain_contain"/>
</dbReference>
<dbReference type="Gene3D" id="2.20.28.50">
    <property type="entry name" value="degv family protein"/>
    <property type="match status" value="1"/>
</dbReference>
<dbReference type="Proteomes" id="UP000286268">
    <property type="component" value="Chromosome"/>
</dbReference>
<dbReference type="InterPro" id="IPR003797">
    <property type="entry name" value="DegV"/>
</dbReference>
<keyword evidence="4" id="KW-1185">Reference proteome</keyword>
<dbReference type="KEGG" id="cmah:C1I91_00995"/>
<dbReference type="Gene3D" id="3.40.50.10440">
    <property type="entry name" value="Dihydroxyacetone kinase, domain 1"/>
    <property type="match status" value="1"/>
</dbReference>
<dbReference type="PANTHER" id="PTHR33434">
    <property type="entry name" value="DEGV DOMAIN-CONTAINING PROTEIN DR_1986-RELATED"/>
    <property type="match status" value="1"/>
</dbReference>
<evidence type="ECO:0000256" key="2">
    <source>
        <dbReference type="ARBA" id="ARBA00023121"/>
    </source>
</evidence>
<dbReference type="GO" id="GO:0008289">
    <property type="term" value="F:lipid binding"/>
    <property type="evidence" value="ECO:0007669"/>
    <property type="project" value="UniProtKB-KW"/>
</dbReference>
<dbReference type="AlphaFoldDB" id="A0A3R5WZF6"/>
<sequence length="291" mass="32578">MKDFIILTDSCCDLPSDMLNNLNIHYLGLVCNLDGKEFVEDSGKTLSYKKFYDSIRSGSMPTTSQVNSYRFYEEFEQAVKNNLPVLYVGFSSILSGTYNSAAIAREEILEKYPEADISVVDSKSASMGHGLLVYYAAKLREEGKSKEEVVQWLEDNKLKLCHVFTVDDLQHLKRGGRVSPTAAAIGSLLNIKPVLYVNNNGELKNFLKAKGSKRAIKMLFEKFEEHVVNPEEQVIFICHSDYLEGAEDLAQMIKDKYKVKDVVINYIGTVIGSHTGAGTIGLFFLGDTREP</sequence>
<gene>
    <name evidence="3" type="ORF">C1I91_00995</name>
</gene>
<dbReference type="InterPro" id="IPR043168">
    <property type="entry name" value="DegV_C"/>
</dbReference>
<proteinExistence type="predicted"/>
<dbReference type="Gene3D" id="3.30.1180.10">
    <property type="match status" value="1"/>
</dbReference>